<accession>A0ABU9CB46</accession>
<evidence type="ECO:0000313" key="9">
    <source>
        <dbReference type="Proteomes" id="UP001379945"/>
    </source>
</evidence>
<dbReference type="InterPro" id="IPR023650">
    <property type="entry name" value="Beta-lactam_class-A_AS"/>
</dbReference>
<evidence type="ECO:0000256" key="4">
    <source>
        <dbReference type="ARBA" id="ARBA00022801"/>
    </source>
</evidence>
<comment type="similarity">
    <text evidence="2 6">Belongs to the class-A beta-lactamase family.</text>
</comment>
<evidence type="ECO:0000256" key="1">
    <source>
        <dbReference type="ARBA" id="ARBA00001526"/>
    </source>
</evidence>
<dbReference type="EC" id="3.5.2.6" evidence="3 6"/>
<keyword evidence="5 6" id="KW-0046">Antibiotic resistance</keyword>
<dbReference type="PROSITE" id="PS51318">
    <property type="entry name" value="TAT"/>
    <property type="match status" value="1"/>
</dbReference>
<gene>
    <name evidence="8" type="primary">bla</name>
    <name evidence="8" type="ORF">AACH00_14095</name>
</gene>
<evidence type="ECO:0000313" key="8">
    <source>
        <dbReference type="EMBL" id="MEK8047490.1"/>
    </source>
</evidence>
<dbReference type="Gene3D" id="3.40.710.10">
    <property type="entry name" value="DD-peptidase/beta-lactamase superfamily"/>
    <property type="match status" value="1"/>
</dbReference>
<dbReference type="SUPFAM" id="SSF56601">
    <property type="entry name" value="beta-lactamase/transpeptidase-like"/>
    <property type="match status" value="1"/>
</dbReference>
<dbReference type="GO" id="GO:0008800">
    <property type="term" value="F:beta-lactamase activity"/>
    <property type="evidence" value="ECO:0007669"/>
    <property type="project" value="UniProtKB-EC"/>
</dbReference>
<protein>
    <recommendedName>
        <fullName evidence="3 6">Beta-lactamase</fullName>
        <ecNumber evidence="3 6">3.5.2.6</ecNumber>
    </recommendedName>
</protein>
<proteinExistence type="inferred from homology"/>
<name>A0ABU9CB46_9BURK</name>
<evidence type="ECO:0000256" key="2">
    <source>
        <dbReference type="ARBA" id="ARBA00009009"/>
    </source>
</evidence>
<evidence type="ECO:0000256" key="3">
    <source>
        <dbReference type="ARBA" id="ARBA00012865"/>
    </source>
</evidence>
<keyword evidence="9" id="KW-1185">Reference proteome</keyword>
<dbReference type="InterPro" id="IPR045155">
    <property type="entry name" value="Beta-lactam_cat"/>
</dbReference>
<evidence type="ECO:0000256" key="6">
    <source>
        <dbReference type="RuleBase" id="RU361140"/>
    </source>
</evidence>
<evidence type="ECO:0000259" key="7">
    <source>
        <dbReference type="Pfam" id="PF13354"/>
    </source>
</evidence>
<comment type="catalytic activity">
    <reaction evidence="1 6">
        <text>a beta-lactam + H2O = a substituted beta-amino acid</text>
        <dbReference type="Rhea" id="RHEA:20401"/>
        <dbReference type="ChEBI" id="CHEBI:15377"/>
        <dbReference type="ChEBI" id="CHEBI:35627"/>
        <dbReference type="ChEBI" id="CHEBI:140347"/>
        <dbReference type="EC" id="3.5.2.6"/>
    </reaction>
</comment>
<dbReference type="NCBIfam" id="NF033103">
    <property type="entry name" value="bla_class_A"/>
    <property type="match status" value="1"/>
</dbReference>
<comment type="caution">
    <text evidence="8">The sequence shown here is derived from an EMBL/GenBank/DDBJ whole genome shotgun (WGS) entry which is preliminary data.</text>
</comment>
<dbReference type="Proteomes" id="UP001379945">
    <property type="component" value="Unassembled WGS sequence"/>
</dbReference>
<dbReference type="Pfam" id="PF13354">
    <property type="entry name" value="Beta-lactamase2"/>
    <property type="match status" value="1"/>
</dbReference>
<keyword evidence="4 6" id="KW-0378">Hydrolase</keyword>
<dbReference type="PROSITE" id="PS00146">
    <property type="entry name" value="BETA_LACTAMASE_A"/>
    <property type="match status" value="1"/>
</dbReference>
<dbReference type="PANTHER" id="PTHR35333">
    <property type="entry name" value="BETA-LACTAMASE"/>
    <property type="match status" value="1"/>
</dbReference>
<organism evidence="8 9">
    <name type="scientific">Ideonella margarita</name>
    <dbReference type="NCBI Taxonomy" id="2984191"/>
    <lineage>
        <taxon>Bacteria</taxon>
        <taxon>Pseudomonadati</taxon>
        <taxon>Pseudomonadota</taxon>
        <taxon>Betaproteobacteria</taxon>
        <taxon>Burkholderiales</taxon>
        <taxon>Sphaerotilaceae</taxon>
        <taxon>Ideonella</taxon>
    </lineage>
</organism>
<dbReference type="InterPro" id="IPR012338">
    <property type="entry name" value="Beta-lactam/transpept-like"/>
</dbReference>
<dbReference type="InterPro" id="IPR006311">
    <property type="entry name" value="TAT_signal"/>
</dbReference>
<dbReference type="PRINTS" id="PR00118">
    <property type="entry name" value="BLACTAMASEA"/>
</dbReference>
<dbReference type="RefSeq" id="WP_341399797.1">
    <property type="nucleotide sequence ID" value="NZ_JBBUTI010000009.1"/>
</dbReference>
<dbReference type="PANTHER" id="PTHR35333:SF3">
    <property type="entry name" value="BETA-LACTAMASE-TYPE TRANSPEPTIDASE FOLD CONTAINING PROTEIN"/>
    <property type="match status" value="1"/>
</dbReference>
<sequence length="341" mass="35043">MKVDPADTASPVPMARRGALLTGLAAGVGAAGFSLAWPGAAVAQLLSPPPSQGQEAALGASTTSPREAAAADSLAALCNGLESQHGGRIGVCLMETRTGRLWQYRADERFAMCSTFKLLLAAAVLTQVDAGRLSLQQTVAVRKADLVPYAPVMEGLLGTRAAVQVPLGMLCEATVGVSDNAAANVLLPWVGGPAGLTRLLRAWGDAVTRLDRNEPELNSNLPGDARDTTSPAAFARTVASVVHGSTLSSHSRQQLQLWLRGASTGMNRLRAPWPADWQAGDKTGTGPRGAVNDVAVAWPPGQPPLVLAVFMGGSTATSDNLNAAHAAVARWAMGALVAPAA</sequence>
<dbReference type="InterPro" id="IPR000871">
    <property type="entry name" value="Beta-lactam_class-A"/>
</dbReference>
<reference evidence="8 9" key="1">
    <citation type="submission" date="2024-04" db="EMBL/GenBank/DDBJ databases">
        <title>Novel species of the genus Ideonella isolated from streams.</title>
        <authorList>
            <person name="Lu H."/>
        </authorList>
    </citation>
    <scope>NUCLEOTIDE SEQUENCE [LARGE SCALE GENOMIC DNA]</scope>
    <source>
        <strain evidence="8 9">LYT19W</strain>
    </source>
</reference>
<feature type="domain" description="Beta-lactamase class A catalytic" evidence="7">
    <location>
        <begin position="90"/>
        <end position="311"/>
    </location>
</feature>
<evidence type="ECO:0000256" key="5">
    <source>
        <dbReference type="ARBA" id="ARBA00023251"/>
    </source>
</evidence>
<dbReference type="EMBL" id="JBBUTI010000009">
    <property type="protein sequence ID" value="MEK8047490.1"/>
    <property type="molecule type" value="Genomic_DNA"/>
</dbReference>